<dbReference type="SUPFAM" id="SSF48452">
    <property type="entry name" value="TPR-like"/>
    <property type="match status" value="1"/>
</dbReference>
<dbReference type="EMBL" id="CP054139">
    <property type="protein sequence ID" value="QKJ32855.1"/>
    <property type="molecule type" value="Genomic_DNA"/>
</dbReference>
<dbReference type="KEGG" id="mmab:HQ865_24890"/>
<dbReference type="AlphaFoldDB" id="A0A7D4TY30"/>
<evidence type="ECO:0000256" key="1">
    <source>
        <dbReference type="ARBA" id="ARBA00004442"/>
    </source>
</evidence>
<sequence length="470" mass="51785">MNIINIHKIQCLIFLSLLLVSCKKILNVSPPSNQLVTTSVFASDDVAIAAQLAVYSQMKLDNYSIDKITGLSSDELFTYATDQTTKDFYTNSLSAVLDETGTGNLWKSHYNYIYEENAILENLGKSTGISSRVKQQLTGEAKFMLGFFYFRLVNLYGNVPLVITTDPKVNASLSRATQTDIYNYIISQLTEALSLLSENYVDASSVKTSIDRVRPTKSAASALLARVYLYNKQYSEAGQQATNVINNSVYKLCSLDSVFLINNAEAIWQLMQPPTASATAEGSFFVLTAAPSGSNTSTISTLLLSAFENGDSRRTKWIGTFGTGASAIYFNNKYKAGPNATGAPKEYSVVFRLAEQYLIRAEVRAQQNDLIGAIADVNAVRKRTGLSGLPLTLTQPDVIKAIYHERQVEFFCEAHRWFDLKRSGMIDLVMGGPNGVCKAKGGNWQSYQQLYPVPVTDITNNSNILQNPGY</sequence>
<reference evidence="8 9" key="1">
    <citation type="submission" date="2020-05" db="EMBL/GenBank/DDBJ databases">
        <title>Mucilaginibacter mali sp. nov.</title>
        <authorList>
            <person name="Kim H.S."/>
            <person name="Lee K.C."/>
            <person name="Suh M.K."/>
            <person name="Kim J.-S."/>
            <person name="Han K.-I."/>
            <person name="Eom M.K."/>
            <person name="Shin Y.K."/>
            <person name="Lee J.-S."/>
        </authorList>
    </citation>
    <scope>NUCLEOTIDE SEQUENCE [LARGE SCALE GENOMIC DNA]</scope>
    <source>
        <strain evidence="8 9">G2-14</strain>
    </source>
</reference>
<feature type="domain" description="RagB/SusD" evidence="6">
    <location>
        <begin position="332"/>
        <end position="470"/>
    </location>
</feature>
<keyword evidence="4" id="KW-0472">Membrane</keyword>
<accession>A0A7D4TY30</accession>
<comment type="similarity">
    <text evidence="2">Belongs to the SusD family.</text>
</comment>
<comment type="subcellular location">
    <subcellularLocation>
        <location evidence="1">Cell outer membrane</location>
    </subcellularLocation>
</comment>
<dbReference type="Pfam" id="PF07980">
    <property type="entry name" value="SusD_RagB"/>
    <property type="match status" value="1"/>
</dbReference>
<dbReference type="Proteomes" id="UP000505355">
    <property type="component" value="Chromosome"/>
</dbReference>
<dbReference type="Gene3D" id="1.25.40.390">
    <property type="match status" value="1"/>
</dbReference>
<keyword evidence="9" id="KW-1185">Reference proteome</keyword>
<evidence type="ECO:0000259" key="7">
    <source>
        <dbReference type="Pfam" id="PF14322"/>
    </source>
</evidence>
<evidence type="ECO:0000256" key="2">
    <source>
        <dbReference type="ARBA" id="ARBA00006275"/>
    </source>
</evidence>
<keyword evidence="5" id="KW-0998">Cell outer membrane</keyword>
<evidence type="ECO:0000313" key="8">
    <source>
        <dbReference type="EMBL" id="QKJ32855.1"/>
    </source>
</evidence>
<dbReference type="InterPro" id="IPR033985">
    <property type="entry name" value="SusD-like_N"/>
</dbReference>
<name>A0A7D4TY30_9SPHI</name>
<evidence type="ECO:0000313" key="9">
    <source>
        <dbReference type="Proteomes" id="UP000505355"/>
    </source>
</evidence>
<dbReference type="InterPro" id="IPR011990">
    <property type="entry name" value="TPR-like_helical_dom_sf"/>
</dbReference>
<keyword evidence="3" id="KW-0732">Signal</keyword>
<dbReference type="RefSeq" id="WP_173417500.1">
    <property type="nucleotide sequence ID" value="NZ_CP054139.1"/>
</dbReference>
<organism evidence="8 9">
    <name type="scientific">Mucilaginibacter mali</name>
    <dbReference type="NCBI Taxonomy" id="2740462"/>
    <lineage>
        <taxon>Bacteria</taxon>
        <taxon>Pseudomonadati</taxon>
        <taxon>Bacteroidota</taxon>
        <taxon>Sphingobacteriia</taxon>
        <taxon>Sphingobacteriales</taxon>
        <taxon>Sphingobacteriaceae</taxon>
        <taxon>Mucilaginibacter</taxon>
    </lineage>
</organism>
<feature type="domain" description="SusD-like N-terminal" evidence="7">
    <location>
        <begin position="26"/>
        <end position="229"/>
    </location>
</feature>
<evidence type="ECO:0000256" key="3">
    <source>
        <dbReference type="ARBA" id="ARBA00022729"/>
    </source>
</evidence>
<protein>
    <submittedName>
        <fullName evidence="8">RagB/SusD family nutrient uptake outer membrane protein</fullName>
    </submittedName>
</protein>
<dbReference type="GO" id="GO:0009279">
    <property type="term" value="C:cell outer membrane"/>
    <property type="evidence" value="ECO:0007669"/>
    <property type="project" value="UniProtKB-SubCell"/>
</dbReference>
<evidence type="ECO:0000256" key="5">
    <source>
        <dbReference type="ARBA" id="ARBA00023237"/>
    </source>
</evidence>
<evidence type="ECO:0000259" key="6">
    <source>
        <dbReference type="Pfam" id="PF07980"/>
    </source>
</evidence>
<dbReference type="CDD" id="cd08977">
    <property type="entry name" value="SusD"/>
    <property type="match status" value="1"/>
</dbReference>
<dbReference type="InterPro" id="IPR012944">
    <property type="entry name" value="SusD_RagB_dom"/>
</dbReference>
<evidence type="ECO:0000256" key="4">
    <source>
        <dbReference type="ARBA" id="ARBA00023136"/>
    </source>
</evidence>
<proteinExistence type="inferred from homology"/>
<dbReference type="Pfam" id="PF14322">
    <property type="entry name" value="SusD-like_3"/>
    <property type="match status" value="1"/>
</dbReference>
<gene>
    <name evidence="8" type="ORF">HQ865_24890</name>
</gene>